<reference evidence="1" key="1">
    <citation type="submission" date="2023-10" db="EMBL/GenBank/DDBJ databases">
        <authorList>
            <person name="Rodriguez Cubillos JULIANA M."/>
            <person name="De Vega J."/>
        </authorList>
    </citation>
    <scope>NUCLEOTIDE SEQUENCE</scope>
</reference>
<sequence>MTSKKQQFIGVSNDFKVLRLPYTQGKDKRQFSMYIFLPNEKKGLPTLVKKVASNPELLNCKLPFKKVKVGDFRIPKFKFSFEFEATNTMKKLGVLLPFSAGGLTKIVDSPTTSQMLYVSNIIHKSFIEVNEKGTEAAAATVAIVKSKCASISTKLLDFVADHPFLFLIREDSTGTILFMGQMLNPLL</sequence>
<evidence type="ECO:0000313" key="2">
    <source>
        <dbReference type="Proteomes" id="UP001177021"/>
    </source>
</evidence>
<protein>
    <submittedName>
        <fullName evidence="1">Uncharacterized protein</fullName>
    </submittedName>
</protein>
<accession>A0ACB0IR83</accession>
<dbReference type="EMBL" id="CASHSV030000002">
    <property type="protein sequence ID" value="CAJ2635028.1"/>
    <property type="molecule type" value="Genomic_DNA"/>
</dbReference>
<proteinExistence type="predicted"/>
<dbReference type="Proteomes" id="UP001177021">
    <property type="component" value="Unassembled WGS sequence"/>
</dbReference>
<evidence type="ECO:0000313" key="1">
    <source>
        <dbReference type="EMBL" id="CAJ2635028.1"/>
    </source>
</evidence>
<keyword evidence="2" id="KW-1185">Reference proteome</keyword>
<gene>
    <name evidence="1" type="ORF">MILVUS5_LOCUS5798</name>
</gene>
<comment type="caution">
    <text evidence="1">The sequence shown here is derived from an EMBL/GenBank/DDBJ whole genome shotgun (WGS) entry which is preliminary data.</text>
</comment>
<organism evidence="1 2">
    <name type="scientific">Trifolium pratense</name>
    <name type="common">Red clover</name>
    <dbReference type="NCBI Taxonomy" id="57577"/>
    <lineage>
        <taxon>Eukaryota</taxon>
        <taxon>Viridiplantae</taxon>
        <taxon>Streptophyta</taxon>
        <taxon>Embryophyta</taxon>
        <taxon>Tracheophyta</taxon>
        <taxon>Spermatophyta</taxon>
        <taxon>Magnoliopsida</taxon>
        <taxon>eudicotyledons</taxon>
        <taxon>Gunneridae</taxon>
        <taxon>Pentapetalae</taxon>
        <taxon>rosids</taxon>
        <taxon>fabids</taxon>
        <taxon>Fabales</taxon>
        <taxon>Fabaceae</taxon>
        <taxon>Papilionoideae</taxon>
        <taxon>50 kb inversion clade</taxon>
        <taxon>NPAAA clade</taxon>
        <taxon>Hologalegina</taxon>
        <taxon>IRL clade</taxon>
        <taxon>Trifolieae</taxon>
        <taxon>Trifolium</taxon>
    </lineage>
</organism>
<name>A0ACB0IR83_TRIPR</name>